<accession>A0A166J3M5</accession>
<feature type="coiled-coil region" evidence="7">
    <location>
        <begin position="436"/>
        <end position="463"/>
    </location>
</feature>
<reference evidence="10 11" key="1">
    <citation type="journal article" date="2016" name="Mol. Biol. Evol.">
        <title>Comparative Genomics of Early-Diverging Mushroom-Forming Fungi Provides Insights into the Origins of Lignocellulose Decay Capabilities.</title>
        <authorList>
            <person name="Nagy L.G."/>
            <person name="Riley R."/>
            <person name="Tritt A."/>
            <person name="Adam C."/>
            <person name="Daum C."/>
            <person name="Floudas D."/>
            <person name="Sun H."/>
            <person name="Yadav J.S."/>
            <person name="Pangilinan J."/>
            <person name="Larsson K.H."/>
            <person name="Matsuura K."/>
            <person name="Barry K."/>
            <person name="Labutti K."/>
            <person name="Kuo R."/>
            <person name="Ohm R.A."/>
            <person name="Bhattacharya S.S."/>
            <person name="Shirouzu T."/>
            <person name="Yoshinaga Y."/>
            <person name="Martin F.M."/>
            <person name="Grigoriev I.V."/>
            <person name="Hibbett D.S."/>
        </authorList>
    </citation>
    <scope>NUCLEOTIDE SEQUENCE [LARGE SCALE GENOMIC DNA]</scope>
    <source>
        <strain evidence="10 11">HHB10207 ss-3</strain>
    </source>
</reference>
<evidence type="ECO:0000256" key="1">
    <source>
        <dbReference type="ARBA" id="ARBA00004123"/>
    </source>
</evidence>
<evidence type="ECO:0000256" key="3">
    <source>
        <dbReference type="ARBA" id="ARBA00022771"/>
    </source>
</evidence>
<dbReference type="InterPro" id="IPR013083">
    <property type="entry name" value="Znf_RING/FYVE/PHD"/>
</dbReference>
<dbReference type="Gene3D" id="3.30.40.10">
    <property type="entry name" value="Zinc/RING finger domain, C3HC4 (zinc finger)"/>
    <property type="match status" value="1"/>
</dbReference>
<evidence type="ECO:0000256" key="6">
    <source>
        <dbReference type="PROSITE-ProRule" id="PRU00146"/>
    </source>
</evidence>
<name>A0A166J3M5_9AGAM</name>
<dbReference type="STRING" id="1314776.A0A166J3M5"/>
<dbReference type="InterPro" id="IPR001965">
    <property type="entry name" value="Znf_PHD"/>
</dbReference>
<keyword evidence="3 6" id="KW-0863">Zinc-finger</keyword>
<dbReference type="PANTHER" id="PTHR46174">
    <property type="entry name" value="CXXC-TYPE ZINC FINGER PROTEIN 1"/>
    <property type="match status" value="1"/>
</dbReference>
<keyword evidence="4" id="KW-0862">Zinc</keyword>
<dbReference type="CDD" id="cd16039">
    <property type="entry name" value="PHD_SPP1"/>
    <property type="match status" value="1"/>
</dbReference>
<dbReference type="EMBL" id="KV428004">
    <property type="protein sequence ID" value="KZT44333.1"/>
    <property type="molecule type" value="Genomic_DNA"/>
</dbReference>
<evidence type="ECO:0000256" key="7">
    <source>
        <dbReference type="SAM" id="Coils"/>
    </source>
</evidence>
<dbReference type="PROSITE" id="PS01359">
    <property type="entry name" value="ZF_PHD_1"/>
    <property type="match status" value="1"/>
</dbReference>
<proteinExistence type="predicted"/>
<dbReference type="AlphaFoldDB" id="A0A166J3M5"/>
<keyword evidence="7" id="KW-0175">Coiled coil</keyword>
<keyword evidence="5" id="KW-0539">Nucleus</keyword>
<dbReference type="InterPro" id="IPR037869">
    <property type="entry name" value="Spp1/CFP1"/>
</dbReference>
<dbReference type="OrthoDB" id="436852at2759"/>
<evidence type="ECO:0000256" key="4">
    <source>
        <dbReference type="ARBA" id="ARBA00022833"/>
    </source>
</evidence>
<evidence type="ECO:0000256" key="5">
    <source>
        <dbReference type="ARBA" id="ARBA00023242"/>
    </source>
</evidence>
<dbReference type="InterPro" id="IPR019786">
    <property type="entry name" value="Zinc_finger_PHD-type_CS"/>
</dbReference>
<dbReference type="InterPro" id="IPR011011">
    <property type="entry name" value="Znf_FYVE_PHD"/>
</dbReference>
<evidence type="ECO:0000313" key="10">
    <source>
        <dbReference type="EMBL" id="KZT44333.1"/>
    </source>
</evidence>
<evidence type="ECO:0000259" key="9">
    <source>
        <dbReference type="PROSITE" id="PS50016"/>
    </source>
</evidence>
<dbReference type="GO" id="GO:0048188">
    <property type="term" value="C:Set1C/COMPASS complex"/>
    <property type="evidence" value="ECO:0007669"/>
    <property type="project" value="InterPro"/>
</dbReference>
<evidence type="ECO:0000256" key="8">
    <source>
        <dbReference type="SAM" id="MobiDB-lite"/>
    </source>
</evidence>
<feature type="compositionally biased region" description="Low complexity" evidence="8">
    <location>
        <begin position="593"/>
        <end position="605"/>
    </location>
</feature>
<feature type="region of interest" description="Disordered" evidence="8">
    <location>
        <begin position="65"/>
        <end position="90"/>
    </location>
</feature>
<keyword evidence="2" id="KW-0479">Metal-binding</keyword>
<dbReference type="Proteomes" id="UP000076798">
    <property type="component" value="Unassembled WGS sequence"/>
</dbReference>
<keyword evidence="11" id="KW-1185">Reference proteome</keyword>
<dbReference type="InterPro" id="IPR019787">
    <property type="entry name" value="Znf_PHD-finger"/>
</dbReference>
<dbReference type="GO" id="GO:0008270">
    <property type="term" value="F:zinc ion binding"/>
    <property type="evidence" value="ECO:0007669"/>
    <property type="project" value="UniProtKB-KW"/>
</dbReference>
<sequence length="642" mass="71346">MSGCTFIQFTSHVFPICSLNLFIFSVIGVLDFSDQTRFGTAHTSSFLSVMERRLAIASLLADGPAGPEPVLRGPKSDPEPTTTRPSLSPTFSSLATLADVAEQASRRAPSLSPTIYTRPLDNLVPEPHRPLPPTFSTRSPTPPPLLPPTHFEPESFRSLPLPPPFVSQSYSSDHHSSFPAEASKTYQAEQDDLDSELLSLVDSRLPPPSAPQPSTSKLSDARPKPPPKPAKTATKKVAKGPTKAPPAKPRAKPGPKPGNSAAARAKNAAAASAPKKSSLLAKNARSRSVSQMEEVTETAAPEEIEPADERLYCICQTPYDDRIMIACDRCDEWYHPPCLGMDDSIVELLDVFFCSSCQKINPKLQSTQKPLCHRPTCGKPSQKASKYCSQECGVLHMKNKLREHNLNEERVWEVVKNIQRSEGEVLSASGVPAFTNRREELQRQQLNHQLDRIVQERDLLQKDTALTETRAAFLKYVLNRNIQSEKAGKDECGWDGRLLWGDEQWRKAASEGYDWTMDAKQKDIEKEDDRSCRADGKCERHAGWQRMREKDLEKIRSQQALAMNKLTERERDIRLRLEQISPREDNANLNGRKNAANSSTTSTKSMKFPKISETLLTGRATKSKGKPLRPKINGATGLLKVK</sequence>
<dbReference type="SMART" id="SM00249">
    <property type="entry name" value="PHD"/>
    <property type="match status" value="1"/>
</dbReference>
<evidence type="ECO:0000313" key="11">
    <source>
        <dbReference type="Proteomes" id="UP000076798"/>
    </source>
</evidence>
<feature type="region of interest" description="Disordered" evidence="8">
    <location>
        <begin position="104"/>
        <end position="301"/>
    </location>
</feature>
<dbReference type="SUPFAM" id="SSF57903">
    <property type="entry name" value="FYVE/PHD zinc finger"/>
    <property type="match status" value="1"/>
</dbReference>
<protein>
    <recommendedName>
        <fullName evidence="9">PHD-type domain-containing protein</fullName>
    </recommendedName>
</protein>
<evidence type="ECO:0000256" key="2">
    <source>
        <dbReference type="ARBA" id="ARBA00022723"/>
    </source>
</evidence>
<dbReference type="Pfam" id="PF00628">
    <property type="entry name" value="PHD"/>
    <property type="match status" value="1"/>
</dbReference>
<feature type="domain" description="PHD-type" evidence="9">
    <location>
        <begin position="310"/>
        <end position="360"/>
    </location>
</feature>
<comment type="subcellular location">
    <subcellularLocation>
        <location evidence="1">Nucleus</location>
    </subcellularLocation>
</comment>
<feature type="region of interest" description="Disordered" evidence="8">
    <location>
        <begin position="584"/>
        <end position="642"/>
    </location>
</feature>
<feature type="compositionally biased region" description="Polar residues" evidence="8">
    <location>
        <begin position="79"/>
        <end position="90"/>
    </location>
</feature>
<dbReference type="PROSITE" id="PS50016">
    <property type="entry name" value="ZF_PHD_2"/>
    <property type="match status" value="1"/>
</dbReference>
<feature type="compositionally biased region" description="Pro residues" evidence="8">
    <location>
        <begin position="243"/>
        <end position="256"/>
    </location>
</feature>
<organism evidence="10 11">
    <name type="scientific">Sistotremastrum suecicum HHB10207 ss-3</name>
    <dbReference type="NCBI Taxonomy" id="1314776"/>
    <lineage>
        <taxon>Eukaryota</taxon>
        <taxon>Fungi</taxon>
        <taxon>Dikarya</taxon>
        <taxon>Basidiomycota</taxon>
        <taxon>Agaricomycotina</taxon>
        <taxon>Agaricomycetes</taxon>
        <taxon>Sistotremastrales</taxon>
        <taxon>Sistotremastraceae</taxon>
        <taxon>Sistotremastrum</taxon>
    </lineage>
</organism>
<dbReference type="GO" id="GO:0045893">
    <property type="term" value="P:positive regulation of DNA-templated transcription"/>
    <property type="evidence" value="ECO:0007669"/>
    <property type="project" value="TreeGrafter"/>
</dbReference>
<gene>
    <name evidence="10" type="ORF">SISSUDRAFT_1115643</name>
</gene>
<dbReference type="PANTHER" id="PTHR46174:SF1">
    <property type="entry name" value="CXXC-TYPE ZINC FINGER PROTEIN 1"/>
    <property type="match status" value="1"/>
</dbReference>
<feature type="compositionally biased region" description="Low complexity" evidence="8">
    <location>
        <begin position="257"/>
        <end position="283"/>
    </location>
</feature>